<sequence length="199" mass="22583">MAEQLTHKQLGGVSTAFDNQPNRFPELNANFELKSGLINLLPKFCGRPGEGPIKHINDFEVICVILGKYTESFNESRIDSGMERIDSLWLGARPLVSGGFRIDSGMVRVDSNSLTKPSKTFERTLSRFQGYSSRFLVLKNLVIFNQRNRIDSQEMNLNPYLDAKLNAYTRFPLRHRASKHTYPTSLISTSHANLQFTDP</sequence>
<proteinExistence type="predicted"/>
<protein>
    <submittedName>
        <fullName evidence="1">Uncharacterized protein</fullName>
    </submittedName>
</protein>
<dbReference type="Proteomes" id="UP001341840">
    <property type="component" value="Unassembled WGS sequence"/>
</dbReference>
<organism evidence="1 2">
    <name type="scientific">Stylosanthes scabra</name>
    <dbReference type="NCBI Taxonomy" id="79078"/>
    <lineage>
        <taxon>Eukaryota</taxon>
        <taxon>Viridiplantae</taxon>
        <taxon>Streptophyta</taxon>
        <taxon>Embryophyta</taxon>
        <taxon>Tracheophyta</taxon>
        <taxon>Spermatophyta</taxon>
        <taxon>Magnoliopsida</taxon>
        <taxon>eudicotyledons</taxon>
        <taxon>Gunneridae</taxon>
        <taxon>Pentapetalae</taxon>
        <taxon>rosids</taxon>
        <taxon>fabids</taxon>
        <taxon>Fabales</taxon>
        <taxon>Fabaceae</taxon>
        <taxon>Papilionoideae</taxon>
        <taxon>50 kb inversion clade</taxon>
        <taxon>dalbergioids sensu lato</taxon>
        <taxon>Dalbergieae</taxon>
        <taxon>Pterocarpus clade</taxon>
        <taxon>Stylosanthes</taxon>
    </lineage>
</organism>
<reference evidence="1 2" key="1">
    <citation type="journal article" date="2023" name="Plants (Basel)">
        <title>Bridging the Gap: Combining Genomics and Transcriptomics Approaches to Understand Stylosanthes scabra, an Orphan Legume from the Brazilian Caatinga.</title>
        <authorList>
            <person name="Ferreira-Neto J.R.C."/>
            <person name="da Silva M.D."/>
            <person name="Binneck E."/>
            <person name="de Melo N.F."/>
            <person name="da Silva R.H."/>
            <person name="de Melo A.L.T.M."/>
            <person name="Pandolfi V."/>
            <person name="Bustamante F.O."/>
            <person name="Brasileiro-Vidal A.C."/>
            <person name="Benko-Iseppon A.M."/>
        </authorList>
    </citation>
    <scope>NUCLEOTIDE SEQUENCE [LARGE SCALE GENOMIC DNA]</scope>
    <source>
        <tissue evidence="1">Leaves</tissue>
    </source>
</reference>
<evidence type="ECO:0000313" key="2">
    <source>
        <dbReference type="Proteomes" id="UP001341840"/>
    </source>
</evidence>
<gene>
    <name evidence="1" type="ORF">PIB30_050422</name>
</gene>
<comment type="caution">
    <text evidence="1">The sequence shown here is derived from an EMBL/GenBank/DDBJ whole genome shotgun (WGS) entry which is preliminary data.</text>
</comment>
<keyword evidence="2" id="KW-1185">Reference proteome</keyword>
<accession>A0ABU6YHU5</accession>
<evidence type="ECO:0000313" key="1">
    <source>
        <dbReference type="EMBL" id="MED6209006.1"/>
    </source>
</evidence>
<dbReference type="EMBL" id="JASCZI010242002">
    <property type="protein sequence ID" value="MED6209006.1"/>
    <property type="molecule type" value="Genomic_DNA"/>
</dbReference>
<name>A0ABU6YHU5_9FABA</name>